<dbReference type="SUPFAM" id="SSF53098">
    <property type="entry name" value="Ribonuclease H-like"/>
    <property type="match status" value="1"/>
</dbReference>
<proteinExistence type="predicted"/>
<dbReference type="PANTHER" id="PTHR47515:SF2">
    <property type="entry name" value="INTEGRASE CORE DOMAIN PROTEIN"/>
    <property type="match status" value="1"/>
</dbReference>
<organism evidence="1 2">
    <name type="scientific">Moraxella catarrhalis</name>
    <name type="common">Branhamella catarrhalis</name>
    <dbReference type="NCBI Taxonomy" id="480"/>
    <lineage>
        <taxon>Bacteria</taxon>
        <taxon>Pseudomonadati</taxon>
        <taxon>Pseudomonadota</taxon>
        <taxon>Gammaproteobacteria</taxon>
        <taxon>Moraxellales</taxon>
        <taxon>Moraxellaceae</taxon>
        <taxon>Moraxella</taxon>
    </lineage>
</organism>
<dbReference type="EMBL" id="LXHQ01000022">
    <property type="protein sequence ID" value="OAV26370.1"/>
    <property type="molecule type" value="Genomic_DNA"/>
</dbReference>
<dbReference type="InterPro" id="IPR012337">
    <property type="entry name" value="RNaseH-like_sf"/>
</dbReference>
<accession>A0AB36DPX2</accession>
<dbReference type="InterPro" id="IPR036397">
    <property type="entry name" value="RNaseH_sf"/>
</dbReference>
<gene>
    <name evidence="1" type="ORF">AO370_0784</name>
</gene>
<dbReference type="Gene3D" id="3.30.420.10">
    <property type="entry name" value="Ribonuclease H-like superfamily/Ribonuclease H"/>
    <property type="match status" value="1"/>
</dbReference>
<reference evidence="1 2" key="1">
    <citation type="journal article" date="2016" name="Genome Biol. Evol.">
        <title>Comparative Genomic Analyses of the Moraxella catarrhalis Serosensitive and Seroresistant Lineages Demonstrate Their Independent Evolution.</title>
        <authorList>
            <person name="Earl J.P."/>
            <person name="de Vries S.P."/>
            <person name="Ahmed A."/>
            <person name="Powell E."/>
            <person name="Schultz M.P."/>
            <person name="Hermans P.W."/>
            <person name="Hill D.J."/>
            <person name="Zhou Z."/>
            <person name="Constantinidou C.I."/>
            <person name="Hu F.Z."/>
            <person name="Bootsma H.J."/>
            <person name="Ehrlich G.D."/>
        </authorList>
    </citation>
    <scope>NUCLEOTIDE SEQUENCE [LARGE SCALE GENOMIC DNA]</scope>
    <source>
        <strain evidence="1 2">F23</strain>
    </source>
</reference>
<evidence type="ECO:0000313" key="2">
    <source>
        <dbReference type="Proteomes" id="UP000078295"/>
    </source>
</evidence>
<dbReference type="GO" id="GO:0003676">
    <property type="term" value="F:nucleic acid binding"/>
    <property type="evidence" value="ECO:0007669"/>
    <property type="project" value="InterPro"/>
</dbReference>
<sequence>MDNGSKFTPSIFTDWASAHGVYIDYIKLGYPYQKACIKWFNRSDRNEVLSCDLFNDSHEIS</sequence>
<dbReference type="AlphaFoldDB" id="A0AB36DPX2"/>
<name>A0AB36DPX2_MORCA</name>
<dbReference type="Proteomes" id="UP000078295">
    <property type="component" value="Unassembled WGS sequence"/>
</dbReference>
<comment type="caution">
    <text evidence="1">The sequence shown here is derived from an EMBL/GenBank/DDBJ whole genome shotgun (WGS) entry which is preliminary data.</text>
</comment>
<protein>
    <recommendedName>
        <fullName evidence="3">Integrase catalytic domain-containing protein</fullName>
    </recommendedName>
</protein>
<evidence type="ECO:0000313" key="1">
    <source>
        <dbReference type="EMBL" id="OAV26370.1"/>
    </source>
</evidence>
<evidence type="ECO:0008006" key="3">
    <source>
        <dbReference type="Google" id="ProtNLM"/>
    </source>
</evidence>
<dbReference type="PANTHER" id="PTHR47515">
    <property type="entry name" value="LOW CALCIUM RESPONSE LOCUS PROTEIN T"/>
    <property type="match status" value="1"/>
</dbReference>